<gene>
    <name evidence="2" type="ORF">COU43_00160</name>
</gene>
<evidence type="ECO:0000259" key="1">
    <source>
        <dbReference type="Pfam" id="PF15919"/>
    </source>
</evidence>
<dbReference type="Proteomes" id="UP000228909">
    <property type="component" value="Unassembled WGS sequence"/>
</dbReference>
<dbReference type="EMBL" id="PFCK01000007">
    <property type="protein sequence ID" value="PIR71862.1"/>
    <property type="molecule type" value="Genomic_DNA"/>
</dbReference>
<dbReference type="PANTHER" id="PTHR34504">
    <property type="entry name" value="ANTITOXIN HICB"/>
    <property type="match status" value="1"/>
</dbReference>
<protein>
    <submittedName>
        <fullName evidence="2">Type II toxin-antitoxin system HicB family antitoxin</fullName>
    </submittedName>
</protein>
<proteinExistence type="predicted"/>
<sequence>MRNYTFRIIIEKDQPKGYHGFVPLLKGVHTFGRTIEEVKKNLKEAIICHIQGLSKDKQSIPQEEEAFELIQTFSQKDLSLSSNA</sequence>
<evidence type="ECO:0000313" key="3">
    <source>
        <dbReference type="Proteomes" id="UP000228909"/>
    </source>
</evidence>
<dbReference type="Pfam" id="PF15919">
    <property type="entry name" value="HicB_lk_antitox"/>
    <property type="match status" value="1"/>
</dbReference>
<reference evidence="3" key="1">
    <citation type="submission" date="2017-09" db="EMBL/GenBank/DDBJ databases">
        <title>Depth-based differentiation of microbial function through sediment-hosted aquifers and enrichment of novel symbionts in the deep terrestrial subsurface.</title>
        <authorList>
            <person name="Probst A.J."/>
            <person name="Ladd B."/>
            <person name="Jarett J.K."/>
            <person name="Geller-Mcgrath D.E."/>
            <person name="Sieber C.M.K."/>
            <person name="Emerson J.B."/>
            <person name="Anantharaman K."/>
            <person name="Thomas B.C."/>
            <person name="Malmstrom R."/>
            <person name="Stieglmeier M."/>
            <person name="Klingl A."/>
            <person name="Woyke T."/>
            <person name="Ryan C.M."/>
            <person name="Banfield J.F."/>
        </authorList>
    </citation>
    <scope>NUCLEOTIDE SEQUENCE [LARGE SCALE GENOMIC DNA]</scope>
</reference>
<dbReference type="Gene3D" id="3.30.160.250">
    <property type="match status" value="1"/>
</dbReference>
<organism evidence="2 3">
    <name type="scientific">Candidatus Nealsonbacteria bacterium CG10_big_fil_rev_8_21_14_0_10_37_25</name>
    <dbReference type="NCBI Taxonomy" id="1974711"/>
    <lineage>
        <taxon>Bacteria</taxon>
        <taxon>Candidatus Nealsoniibacteriota</taxon>
    </lineage>
</organism>
<dbReference type="PANTHER" id="PTHR34504:SF4">
    <property type="entry name" value="ANTITOXIN HICB"/>
    <property type="match status" value="1"/>
</dbReference>
<name>A0A2H0TJX6_9BACT</name>
<dbReference type="InterPro" id="IPR031807">
    <property type="entry name" value="HicB-like"/>
</dbReference>
<dbReference type="AlphaFoldDB" id="A0A2H0TJX6"/>
<dbReference type="InterPro" id="IPR035069">
    <property type="entry name" value="TTHA1013/TTHA0281-like"/>
</dbReference>
<accession>A0A2H0TJX6</accession>
<feature type="domain" description="HicB-like antitoxin of toxin-antitoxin system" evidence="1">
    <location>
        <begin position="6"/>
        <end position="69"/>
    </location>
</feature>
<comment type="caution">
    <text evidence="2">The sequence shown here is derived from an EMBL/GenBank/DDBJ whole genome shotgun (WGS) entry which is preliminary data.</text>
</comment>
<dbReference type="InterPro" id="IPR051404">
    <property type="entry name" value="TA_system_antitoxin"/>
</dbReference>
<evidence type="ECO:0000313" key="2">
    <source>
        <dbReference type="EMBL" id="PIR71862.1"/>
    </source>
</evidence>
<dbReference type="SUPFAM" id="SSF143100">
    <property type="entry name" value="TTHA1013/TTHA0281-like"/>
    <property type="match status" value="1"/>
</dbReference>